<dbReference type="InterPro" id="IPR006722">
    <property type="entry name" value="Sedlin"/>
</dbReference>
<comment type="caution">
    <text evidence="1">The sequence shown here is derived from an EMBL/GenBank/DDBJ whole genome shotgun (WGS) entry which is preliminary data.</text>
</comment>
<dbReference type="GO" id="GO:0006888">
    <property type="term" value="P:endoplasmic reticulum to Golgi vesicle-mediated transport"/>
    <property type="evidence" value="ECO:0007669"/>
    <property type="project" value="InterPro"/>
</dbReference>
<proteinExistence type="predicted"/>
<keyword evidence="2" id="KW-1185">Reference proteome</keyword>
<evidence type="ECO:0000313" key="2">
    <source>
        <dbReference type="Proteomes" id="UP000774326"/>
    </source>
</evidence>
<evidence type="ECO:0008006" key="3">
    <source>
        <dbReference type="Google" id="ProtNLM"/>
    </source>
</evidence>
<dbReference type="SUPFAM" id="SSF64356">
    <property type="entry name" value="SNARE-like"/>
    <property type="match status" value="1"/>
</dbReference>
<reference evidence="1" key="2">
    <citation type="submission" date="2021-01" db="EMBL/GenBank/DDBJ databases">
        <authorList>
            <person name="Schikora-Tamarit M.A."/>
        </authorList>
    </citation>
    <scope>NUCLEOTIDE SEQUENCE</scope>
    <source>
        <strain evidence="1">CBS2887</strain>
    </source>
</reference>
<evidence type="ECO:0000313" key="1">
    <source>
        <dbReference type="EMBL" id="KAH3686871.1"/>
    </source>
</evidence>
<sequence length="155" mass="17595">MSYYLAIIGTTDSPIYECEFGTHKQGGDGTSKFSPEMKELNPFILHSSIDIVEDIQWQTNSMFLKSFDEFHGPGTGSTSTNVNYYISGFLTSGNVKFLMIHDNSVYKNEDSIKQFFMDLNDLYVKTLLNPFYKVNDVISSSVFDLKVKACAKKYL</sequence>
<dbReference type="Gene3D" id="3.30.450.70">
    <property type="match status" value="1"/>
</dbReference>
<dbReference type="Proteomes" id="UP000774326">
    <property type="component" value="Unassembled WGS sequence"/>
</dbReference>
<dbReference type="CDD" id="cd14825">
    <property type="entry name" value="TRAPPC2_sedlin"/>
    <property type="match status" value="1"/>
</dbReference>
<protein>
    <recommendedName>
        <fullName evidence="3">Trafficking protein particle complex subunit</fullName>
    </recommendedName>
</protein>
<reference evidence="1" key="1">
    <citation type="journal article" date="2021" name="Open Biol.">
        <title>Shared evolutionary footprints suggest mitochondrial oxidative damage underlies multiple complex I losses in fungi.</title>
        <authorList>
            <person name="Schikora-Tamarit M.A."/>
            <person name="Marcet-Houben M."/>
            <person name="Nosek J."/>
            <person name="Gabaldon T."/>
        </authorList>
    </citation>
    <scope>NUCLEOTIDE SEQUENCE</scope>
    <source>
        <strain evidence="1">CBS2887</strain>
    </source>
</reference>
<dbReference type="GO" id="GO:0005737">
    <property type="term" value="C:cytoplasm"/>
    <property type="evidence" value="ECO:0007669"/>
    <property type="project" value="GOC"/>
</dbReference>
<dbReference type="Pfam" id="PF04628">
    <property type="entry name" value="Sedlin_N"/>
    <property type="match status" value="1"/>
</dbReference>
<accession>A0A9P8TQG3</accession>
<dbReference type="AlphaFoldDB" id="A0A9P8TQG3"/>
<name>A0A9P8TQG3_WICPI</name>
<gene>
    <name evidence="1" type="ORF">WICPIJ_002155</name>
</gene>
<dbReference type="InterPro" id="IPR011012">
    <property type="entry name" value="Longin-like_dom_sf"/>
</dbReference>
<dbReference type="OrthoDB" id="10252102at2759"/>
<organism evidence="1 2">
    <name type="scientific">Wickerhamomyces pijperi</name>
    <name type="common">Yeast</name>
    <name type="synonym">Pichia pijperi</name>
    <dbReference type="NCBI Taxonomy" id="599730"/>
    <lineage>
        <taxon>Eukaryota</taxon>
        <taxon>Fungi</taxon>
        <taxon>Dikarya</taxon>
        <taxon>Ascomycota</taxon>
        <taxon>Saccharomycotina</taxon>
        <taxon>Saccharomycetes</taxon>
        <taxon>Phaffomycetales</taxon>
        <taxon>Wickerhamomycetaceae</taxon>
        <taxon>Wickerhamomyces</taxon>
    </lineage>
</organism>
<dbReference type="PANTHER" id="PTHR12403">
    <property type="entry name" value="TRAFFICKING PROTEIN PARTICLE COMPLEX SUBUNIT 2"/>
    <property type="match status" value="1"/>
</dbReference>
<dbReference type="EMBL" id="JAEUBG010001162">
    <property type="protein sequence ID" value="KAH3686871.1"/>
    <property type="molecule type" value="Genomic_DNA"/>
</dbReference>